<feature type="DNA-binding region" description="H-T-H motif" evidence="4">
    <location>
        <begin position="30"/>
        <end position="49"/>
    </location>
</feature>
<evidence type="ECO:0000256" key="3">
    <source>
        <dbReference type="ARBA" id="ARBA00023163"/>
    </source>
</evidence>
<dbReference type="SUPFAM" id="SSF46689">
    <property type="entry name" value="Homeodomain-like"/>
    <property type="match status" value="1"/>
</dbReference>
<organism evidence="6 7">
    <name type="scientific">Microbulbifer epialgicus</name>
    <dbReference type="NCBI Taxonomy" id="393907"/>
    <lineage>
        <taxon>Bacteria</taxon>
        <taxon>Pseudomonadati</taxon>
        <taxon>Pseudomonadota</taxon>
        <taxon>Gammaproteobacteria</taxon>
        <taxon>Cellvibrionales</taxon>
        <taxon>Microbulbiferaceae</taxon>
        <taxon>Microbulbifer</taxon>
    </lineage>
</organism>
<gene>
    <name evidence="6" type="ORF">ACCI49_17710</name>
</gene>
<dbReference type="InterPro" id="IPR036271">
    <property type="entry name" value="Tet_transcr_reg_TetR-rel_C_sf"/>
</dbReference>
<dbReference type="InterPro" id="IPR001647">
    <property type="entry name" value="HTH_TetR"/>
</dbReference>
<dbReference type="PRINTS" id="PR00455">
    <property type="entry name" value="HTHTETR"/>
</dbReference>
<reference evidence="6 7" key="1">
    <citation type="submission" date="2024-08" db="EMBL/GenBank/DDBJ databases">
        <authorList>
            <person name="Ishaq N."/>
        </authorList>
    </citation>
    <scope>NUCLEOTIDE SEQUENCE [LARGE SCALE GENOMIC DNA]</scope>
    <source>
        <strain evidence="6 7">DSM 18651</strain>
    </source>
</reference>
<evidence type="ECO:0000313" key="7">
    <source>
        <dbReference type="Proteomes" id="UP001569428"/>
    </source>
</evidence>
<dbReference type="SUPFAM" id="SSF48498">
    <property type="entry name" value="Tetracyclin repressor-like, C-terminal domain"/>
    <property type="match status" value="1"/>
</dbReference>
<feature type="domain" description="HTH tetR-type" evidence="5">
    <location>
        <begin position="7"/>
        <end position="67"/>
    </location>
</feature>
<dbReference type="RefSeq" id="WP_371840471.1">
    <property type="nucleotide sequence ID" value="NZ_JBGMEK010000053.1"/>
</dbReference>
<dbReference type="Pfam" id="PF00440">
    <property type="entry name" value="TetR_N"/>
    <property type="match status" value="1"/>
</dbReference>
<evidence type="ECO:0000256" key="4">
    <source>
        <dbReference type="PROSITE-ProRule" id="PRU00335"/>
    </source>
</evidence>
<accession>A0ABV4P310</accession>
<dbReference type="Gene3D" id="1.10.357.10">
    <property type="entry name" value="Tetracycline Repressor, domain 2"/>
    <property type="match status" value="1"/>
</dbReference>
<evidence type="ECO:0000256" key="2">
    <source>
        <dbReference type="ARBA" id="ARBA00023125"/>
    </source>
</evidence>
<evidence type="ECO:0000313" key="6">
    <source>
        <dbReference type="EMBL" id="MFA0812753.1"/>
    </source>
</evidence>
<evidence type="ECO:0000256" key="1">
    <source>
        <dbReference type="ARBA" id="ARBA00023015"/>
    </source>
</evidence>
<dbReference type="Proteomes" id="UP001569428">
    <property type="component" value="Unassembled WGS sequence"/>
</dbReference>
<dbReference type="PANTHER" id="PTHR47506">
    <property type="entry name" value="TRANSCRIPTIONAL REGULATORY PROTEIN"/>
    <property type="match status" value="1"/>
</dbReference>
<dbReference type="EMBL" id="JBGMEK010000053">
    <property type="protein sequence ID" value="MFA0812753.1"/>
    <property type="molecule type" value="Genomic_DNA"/>
</dbReference>
<dbReference type="PROSITE" id="PS50977">
    <property type="entry name" value="HTH_TETR_2"/>
    <property type="match status" value="1"/>
</dbReference>
<evidence type="ECO:0000259" key="5">
    <source>
        <dbReference type="PROSITE" id="PS50977"/>
    </source>
</evidence>
<name>A0ABV4P310_9GAMM</name>
<sequence>MAGRRPEFDKTCALDAAMRVFWKKGYVGASLADLTGAMGINKPSLYSSFGNKEALFILALHQYLEKHAKDRLTHLTAQNLTLKQRISGYLLATVRGQLGEGTPRGCYLAQGLSETAGEGLPKAAVQALKAADEKNMQQLVDFFRGDLECQRLGLDQQAEKAALYLITLLHGTASLSRSGRCGGELEGILEFALRGLGVD</sequence>
<keyword evidence="7" id="KW-1185">Reference proteome</keyword>
<proteinExistence type="predicted"/>
<keyword evidence="1" id="KW-0805">Transcription regulation</keyword>
<comment type="caution">
    <text evidence="6">The sequence shown here is derived from an EMBL/GenBank/DDBJ whole genome shotgun (WGS) entry which is preliminary data.</text>
</comment>
<dbReference type="InterPro" id="IPR009057">
    <property type="entry name" value="Homeodomain-like_sf"/>
</dbReference>
<protein>
    <submittedName>
        <fullName evidence="6">TetR/AcrR family transcriptional regulator</fullName>
    </submittedName>
</protein>
<keyword evidence="3" id="KW-0804">Transcription</keyword>
<dbReference type="PANTHER" id="PTHR47506:SF1">
    <property type="entry name" value="HTH-TYPE TRANSCRIPTIONAL REGULATOR YJDC"/>
    <property type="match status" value="1"/>
</dbReference>
<keyword evidence="2 4" id="KW-0238">DNA-binding</keyword>
<dbReference type="Gene3D" id="1.10.10.60">
    <property type="entry name" value="Homeodomain-like"/>
    <property type="match status" value="1"/>
</dbReference>